<evidence type="ECO:0000256" key="2">
    <source>
        <dbReference type="ARBA" id="ARBA00023125"/>
    </source>
</evidence>
<dbReference type="InterPro" id="IPR020449">
    <property type="entry name" value="Tscrpt_reg_AraC-type_HTH"/>
</dbReference>
<dbReference type="GO" id="GO:0003700">
    <property type="term" value="F:DNA-binding transcription factor activity"/>
    <property type="evidence" value="ECO:0007669"/>
    <property type="project" value="InterPro"/>
</dbReference>
<dbReference type="InterPro" id="IPR018060">
    <property type="entry name" value="HTH_AraC"/>
</dbReference>
<dbReference type="InterPro" id="IPR009057">
    <property type="entry name" value="Homeodomain-like_sf"/>
</dbReference>
<dbReference type="PRINTS" id="PR00032">
    <property type="entry name" value="HTHARAC"/>
</dbReference>
<dbReference type="PANTHER" id="PTHR47893:SF1">
    <property type="entry name" value="REGULATORY PROTEIN PCHR"/>
    <property type="match status" value="1"/>
</dbReference>
<keyword evidence="3" id="KW-0804">Transcription</keyword>
<dbReference type="GO" id="GO:0043565">
    <property type="term" value="F:sequence-specific DNA binding"/>
    <property type="evidence" value="ECO:0007669"/>
    <property type="project" value="InterPro"/>
</dbReference>
<dbReference type="Proteomes" id="UP000436989">
    <property type="component" value="Unassembled WGS sequence"/>
</dbReference>
<dbReference type="PANTHER" id="PTHR47893">
    <property type="entry name" value="REGULATORY PROTEIN PCHR"/>
    <property type="match status" value="1"/>
</dbReference>
<dbReference type="InterPro" id="IPR053142">
    <property type="entry name" value="PchR_regulatory_protein"/>
</dbReference>
<dbReference type="Gene3D" id="1.10.10.60">
    <property type="entry name" value="Homeodomain-like"/>
    <property type="match status" value="1"/>
</dbReference>
<protein>
    <submittedName>
        <fullName evidence="5">Helix-turn-helix domain-containing protein</fullName>
    </submittedName>
</protein>
<gene>
    <name evidence="5" type="ORF">GMA12_11600</name>
</gene>
<dbReference type="PROSITE" id="PS00041">
    <property type="entry name" value="HTH_ARAC_FAMILY_1"/>
    <property type="match status" value="1"/>
</dbReference>
<dbReference type="InterPro" id="IPR018062">
    <property type="entry name" value="HTH_AraC-typ_CS"/>
</dbReference>
<sequence>MLRAPLNQPDEHTGFLYPALCGETHLAEPIGLPEIAAAARLSPRGLQAAFRRHLDTTPTGYLRTARIDAAHTDLLAASGAQTVAEVAARWGFAHPGRFAAAYRDHYGETPAETLRR</sequence>
<dbReference type="AlphaFoldDB" id="A0A6N8GKY6"/>
<feature type="domain" description="HTH araC/xylS-type" evidence="4">
    <location>
        <begin position="23"/>
        <end position="116"/>
    </location>
</feature>
<name>A0A6N8GKY6_9MICC</name>
<evidence type="ECO:0000259" key="4">
    <source>
        <dbReference type="PROSITE" id="PS01124"/>
    </source>
</evidence>
<dbReference type="PROSITE" id="PS01124">
    <property type="entry name" value="HTH_ARAC_FAMILY_2"/>
    <property type="match status" value="1"/>
</dbReference>
<evidence type="ECO:0000256" key="1">
    <source>
        <dbReference type="ARBA" id="ARBA00023015"/>
    </source>
</evidence>
<evidence type="ECO:0000256" key="3">
    <source>
        <dbReference type="ARBA" id="ARBA00023163"/>
    </source>
</evidence>
<evidence type="ECO:0000313" key="5">
    <source>
        <dbReference type="EMBL" id="MUN63776.1"/>
    </source>
</evidence>
<keyword evidence="6" id="KW-1185">Reference proteome</keyword>
<organism evidence="5 6">
    <name type="scientific">Kocuria sediminis</name>
    <dbReference type="NCBI Taxonomy" id="1038857"/>
    <lineage>
        <taxon>Bacteria</taxon>
        <taxon>Bacillati</taxon>
        <taxon>Actinomycetota</taxon>
        <taxon>Actinomycetes</taxon>
        <taxon>Micrococcales</taxon>
        <taxon>Micrococcaceae</taxon>
        <taxon>Kocuria</taxon>
    </lineage>
</organism>
<dbReference type="SUPFAM" id="SSF46689">
    <property type="entry name" value="Homeodomain-like"/>
    <property type="match status" value="2"/>
</dbReference>
<dbReference type="EMBL" id="WOGU01000009">
    <property type="protein sequence ID" value="MUN63776.1"/>
    <property type="molecule type" value="Genomic_DNA"/>
</dbReference>
<evidence type="ECO:0000313" key="6">
    <source>
        <dbReference type="Proteomes" id="UP000436989"/>
    </source>
</evidence>
<keyword evidence="1" id="KW-0805">Transcription regulation</keyword>
<comment type="caution">
    <text evidence="5">The sequence shown here is derived from an EMBL/GenBank/DDBJ whole genome shotgun (WGS) entry which is preliminary data.</text>
</comment>
<keyword evidence="2" id="KW-0238">DNA-binding</keyword>
<reference evidence="5 6" key="1">
    <citation type="submission" date="2019-12" db="EMBL/GenBank/DDBJ databases">
        <authorList>
            <person name="Shi Y."/>
        </authorList>
    </citation>
    <scope>NUCLEOTIDE SEQUENCE [LARGE SCALE GENOMIC DNA]</scope>
    <source>
        <strain evidence="5 6">JCM 17929</strain>
    </source>
</reference>
<dbReference type="RefSeq" id="WP_156269671.1">
    <property type="nucleotide sequence ID" value="NZ_WOGU01000009.1"/>
</dbReference>
<proteinExistence type="predicted"/>
<dbReference type="SMART" id="SM00342">
    <property type="entry name" value="HTH_ARAC"/>
    <property type="match status" value="1"/>
</dbReference>
<dbReference type="Pfam" id="PF12833">
    <property type="entry name" value="HTH_18"/>
    <property type="match status" value="1"/>
</dbReference>
<accession>A0A6N8GKY6</accession>